<gene>
    <name evidence="3" type="ORF">FHW37_11486</name>
</gene>
<evidence type="ECO:0000256" key="1">
    <source>
        <dbReference type="SAM" id="Phobius"/>
    </source>
</evidence>
<proteinExistence type="predicted"/>
<dbReference type="RefSeq" id="WP_145643190.1">
    <property type="nucleotide sequence ID" value="NZ_VIWP01000014.1"/>
</dbReference>
<dbReference type="Proteomes" id="UP000320653">
    <property type="component" value="Unassembled WGS sequence"/>
</dbReference>
<organism evidence="3 4">
    <name type="scientific">Neorhizobium alkalisoli</name>
    <dbReference type="NCBI Taxonomy" id="528178"/>
    <lineage>
        <taxon>Bacteria</taxon>
        <taxon>Pseudomonadati</taxon>
        <taxon>Pseudomonadota</taxon>
        <taxon>Alphaproteobacteria</taxon>
        <taxon>Hyphomicrobiales</taxon>
        <taxon>Rhizobiaceae</taxon>
        <taxon>Rhizobium/Agrobacterium group</taxon>
        <taxon>Neorhizobium</taxon>
    </lineage>
</organism>
<keyword evidence="1" id="KW-0812">Transmembrane</keyword>
<comment type="caution">
    <text evidence="3">The sequence shown here is derived from an EMBL/GenBank/DDBJ whole genome shotgun (WGS) entry which is preliminary data.</text>
</comment>
<dbReference type="InterPro" id="IPR006860">
    <property type="entry name" value="FecR"/>
</dbReference>
<protein>
    <submittedName>
        <fullName evidence="3">FecR family protein</fullName>
    </submittedName>
</protein>
<dbReference type="Pfam" id="PF04773">
    <property type="entry name" value="FecR"/>
    <property type="match status" value="1"/>
</dbReference>
<dbReference type="PANTHER" id="PTHR30273">
    <property type="entry name" value="PERIPLASMIC SIGNAL SENSOR AND SIGMA FACTOR ACTIVATOR FECR-RELATED"/>
    <property type="match status" value="1"/>
</dbReference>
<dbReference type="GO" id="GO:0016989">
    <property type="term" value="F:sigma factor antagonist activity"/>
    <property type="evidence" value="ECO:0007669"/>
    <property type="project" value="TreeGrafter"/>
</dbReference>
<accession>A0A561Q864</accession>
<evidence type="ECO:0000313" key="4">
    <source>
        <dbReference type="Proteomes" id="UP000320653"/>
    </source>
</evidence>
<feature type="domain" description="FecR protein" evidence="2">
    <location>
        <begin position="110"/>
        <end position="201"/>
    </location>
</feature>
<keyword evidence="1" id="KW-0472">Membrane</keyword>
<evidence type="ECO:0000313" key="3">
    <source>
        <dbReference type="EMBL" id="TWF46517.1"/>
    </source>
</evidence>
<dbReference type="InterPro" id="IPR012373">
    <property type="entry name" value="Ferrdict_sens_TM"/>
</dbReference>
<keyword evidence="4" id="KW-1185">Reference proteome</keyword>
<sequence>MNETTPDHARLLDEAIDLIIRYQNDPENPVTSEMIRAWRLRSRDHEEAWSGVATVYGASGKILAEKRRLERRDSLVSTRRTLVFGGISLLGAGAAAYSFGPGLLLRARADYVTTQAEIRQLALPDGSTATLGPQSAIALNFSKEHRSLELLAGMSFFEVSRDPARPFSVRSGHLHAVATEASFDMSNDADVLSVSVDHGLVDVGGADLAAKPIVSLAAEEWATIDPSSGMIDRGQREAGQIASWRNKIIIAERETVYALTARIGRWMSGRIIIADPSIGRQRVSGVFDLSDPRGALQAAVHPTGARLRQITPLITLVSPI</sequence>
<dbReference type="EMBL" id="VIWP01000014">
    <property type="protein sequence ID" value="TWF46517.1"/>
    <property type="molecule type" value="Genomic_DNA"/>
</dbReference>
<dbReference type="PIRSF" id="PIRSF018266">
    <property type="entry name" value="FecR"/>
    <property type="match status" value="1"/>
</dbReference>
<evidence type="ECO:0000259" key="2">
    <source>
        <dbReference type="Pfam" id="PF04773"/>
    </source>
</evidence>
<dbReference type="PANTHER" id="PTHR30273:SF2">
    <property type="entry name" value="PROTEIN FECR"/>
    <property type="match status" value="1"/>
</dbReference>
<reference evidence="3 4" key="1">
    <citation type="submission" date="2019-06" db="EMBL/GenBank/DDBJ databases">
        <title>Sorghum-associated microbial communities from plants grown in Nebraska, USA.</title>
        <authorList>
            <person name="Schachtman D."/>
        </authorList>
    </citation>
    <scope>NUCLEOTIDE SEQUENCE [LARGE SCALE GENOMIC DNA]</scope>
    <source>
        <strain evidence="3 4">1225</strain>
    </source>
</reference>
<name>A0A561Q864_9HYPH</name>
<keyword evidence="1" id="KW-1133">Transmembrane helix</keyword>
<dbReference type="AlphaFoldDB" id="A0A561Q864"/>
<dbReference type="Gene3D" id="2.60.120.1440">
    <property type="match status" value="1"/>
</dbReference>
<dbReference type="OrthoDB" id="9798846at2"/>
<feature type="transmembrane region" description="Helical" evidence="1">
    <location>
        <begin position="81"/>
        <end position="100"/>
    </location>
</feature>